<evidence type="ECO:0000313" key="2">
    <source>
        <dbReference type="EMBL" id="KZV30782.1"/>
    </source>
</evidence>
<sequence>MSFVKASVIHDPCESVRYVDQISELLNKKGKVGIGYERPESSKSGWLKNRLDKENEKAGSKSSVQNQQRCGSKKVNWSKILFGVLKEMVDKTLKKSKGFVAQICVLLKGDPTVTMGESTTFPPLKILSAKTVKTCIATNETIDARGKADEPGVAKIARSKKRPIATGDEPAVTKKKRTSKRKASPSKDNMDIVSVAQEAIPLQTFEPSTAVHVEKRACVEDVRADLCRFPRETGRSQAPRRQQAISLDRSVFREANNVDSVVQRARLLLLTDSGTHKNSIGHMDIDQRPDSPSTSDNSSMRFDEDDTAATQFSLPAISTDLTEAFAQLRASVEQIHFEQIRYRAYRALLNNIRKDIHDQKTLLSLDVLTSQQKLSTQVTVVALDNADIRKEVKEQRAILTDLDGQVATVRSALRLAPTGFTGNLALQGAWLQPDSQGICLFKVGGGRSSLIRSTTGNKNPLSACIRRPGIRLAVGPQPLWLRNRNFGLAQRIMVKRLATSPHDPLGITDSACKNQLVVVSVQYGPFNTYIPIRSTTIGKSRVARDPDIHAYKRAVNPRQRSIDSYMHRDLTQSRHLMTPSESVNGSK</sequence>
<keyword evidence="3" id="KW-1185">Reference proteome</keyword>
<feature type="compositionally biased region" description="Polar residues" evidence="1">
    <location>
        <begin position="290"/>
        <end position="300"/>
    </location>
</feature>
<protein>
    <submittedName>
        <fullName evidence="2">Uncharacterized protein</fullName>
    </submittedName>
</protein>
<feature type="region of interest" description="Disordered" evidence="1">
    <location>
        <begin position="278"/>
        <end position="302"/>
    </location>
</feature>
<feature type="compositionally biased region" description="Basic and acidic residues" evidence="1">
    <location>
        <begin position="49"/>
        <end position="59"/>
    </location>
</feature>
<evidence type="ECO:0000313" key="3">
    <source>
        <dbReference type="Proteomes" id="UP000250235"/>
    </source>
</evidence>
<reference evidence="2 3" key="1">
    <citation type="journal article" date="2015" name="Proc. Natl. Acad. Sci. U.S.A.">
        <title>The resurrection genome of Boea hygrometrica: A blueprint for survival of dehydration.</title>
        <authorList>
            <person name="Xiao L."/>
            <person name="Yang G."/>
            <person name="Zhang L."/>
            <person name="Yang X."/>
            <person name="Zhao S."/>
            <person name="Ji Z."/>
            <person name="Zhou Q."/>
            <person name="Hu M."/>
            <person name="Wang Y."/>
            <person name="Chen M."/>
            <person name="Xu Y."/>
            <person name="Jin H."/>
            <person name="Xiao X."/>
            <person name="Hu G."/>
            <person name="Bao F."/>
            <person name="Hu Y."/>
            <person name="Wan P."/>
            <person name="Li L."/>
            <person name="Deng X."/>
            <person name="Kuang T."/>
            <person name="Xiang C."/>
            <person name="Zhu J.K."/>
            <person name="Oliver M.J."/>
            <person name="He Y."/>
        </authorList>
    </citation>
    <scope>NUCLEOTIDE SEQUENCE [LARGE SCALE GENOMIC DNA]</scope>
    <source>
        <strain evidence="3">cv. XS01</strain>
    </source>
</reference>
<accession>A0A2Z7B952</accession>
<feature type="region of interest" description="Disordered" evidence="1">
    <location>
        <begin position="45"/>
        <end position="70"/>
    </location>
</feature>
<feature type="region of interest" description="Disordered" evidence="1">
    <location>
        <begin position="153"/>
        <end position="189"/>
    </location>
</feature>
<feature type="compositionally biased region" description="Basic residues" evidence="1">
    <location>
        <begin position="173"/>
        <end position="184"/>
    </location>
</feature>
<organism evidence="2 3">
    <name type="scientific">Dorcoceras hygrometricum</name>
    <dbReference type="NCBI Taxonomy" id="472368"/>
    <lineage>
        <taxon>Eukaryota</taxon>
        <taxon>Viridiplantae</taxon>
        <taxon>Streptophyta</taxon>
        <taxon>Embryophyta</taxon>
        <taxon>Tracheophyta</taxon>
        <taxon>Spermatophyta</taxon>
        <taxon>Magnoliopsida</taxon>
        <taxon>eudicotyledons</taxon>
        <taxon>Gunneridae</taxon>
        <taxon>Pentapetalae</taxon>
        <taxon>asterids</taxon>
        <taxon>lamiids</taxon>
        <taxon>Lamiales</taxon>
        <taxon>Gesneriaceae</taxon>
        <taxon>Didymocarpoideae</taxon>
        <taxon>Trichosporeae</taxon>
        <taxon>Loxocarpinae</taxon>
        <taxon>Dorcoceras</taxon>
    </lineage>
</organism>
<evidence type="ECO:0000256" key="1">
    <source>
        <dbReference type="SAM" id="MobiDB-lite"/>
    </source>
</evidence>
<dbReference type="EMBL" id="KV007835">
    <property type="protein sequence ID" value="KZV30782.1"/>
    <property type="molecule type" value="Genomic_DNA"/>
</dbReference>
<feature type="compositionally biased region" description="Polar residues" evidence="1">
    <location>
        <begin position="60"/>
        <end position="70"/>
    </location>
</feature>
<gene>
    <name evidence="2" type="ORF">F511_37879</name>
</gene>
<proteinExistence type="predicted"/>
<dbReference type="AlphaFoldDB" id="A0A2Z7B952"/>
<name>A0A2Z7B952_9LAMI</name>
<dbReference type="Proteomes" id="UP000250235">
    <property type="component" value="Unassembled WGS sequence"/>
</dbReference>